<protein>
    <recommendedName>
        <fullName evidence="4">Carboxypeptidase regulatory-like domain-containing protein</fullName>
    </recommendedName>
</protein>
<dbReference type="STRING" id="1891926.Fuma_05704"/>
<keyword evidence="3" id="KW-1185">Reference proteome</keyword>
<dbReference type="Proteomes" id="UP000187735">
    <property type="component" value="Chromosome"/>
</dbReference>
<feature type="region of interest" description="Disordered" evidence="1">
    <location>
        <begin position="89"/>
        <end position="139"/>
    </location>
</feature>
<gene>
    <name evidence="2" type="ORF">Fuma_05704</name>
</gene>
<proteinExistence type="predicted"/>
<dbReference type="KEGG" id="fmr:Fuma_05704"/>
<organism evidence="2 3">
    <name type="scientific">Fuerstiella marisgermanici</name>
    <dbReference type="NCBI Taxonomy" id="1891926"/>
    <lineage>
        <taxon>Bacteria</taxon>
        <taxon>Pseudomonadati</taxon>
        <taxon>Planctomycetota</taxon>
        <taxon>Planctomycetia</taxon>
        <taxon>Planctomycetales</taxon>
        <taxon>Planctomycetaceae</taxon>
        <taxon>Fuerstiella</taxon>
    </lineage>
</organism>
<evidence type="ECO:0000256" key="1">
    <source>
        <dbReference type="SAM" id="MobiDB-lite"/>
    </source>
</evidence>
<reference evidence="2 3" key="1">
    <citation type="journal article" date="2016" name="Front. Microbiol.">
        <title>Fuerstia marisgermanicae gen. nov., sp. nov., an Unusual Member of the Phylum Planctomycetes from the German Wadden Sea.</title>
        <authorList>
            <person name="Kohn T."/>
            <person name="Heuer A."/>
            <person name="Jogler M."/>
            <person name="Vollmers J."/>
            <person name="Boedeker C."/>
            <person name="Bunk B."/>
            <person name="Rast P."/>
            <person name="Borchert D."/>
            <person name="Glockner I."/>
            <person name="Freese H.M."/>
            <person name="Klenk H.P."/>
            <person name="Overmann J."/>
            <person name="Kaster A.K."/>
            <person name="Rohde M."/>
            <person name="Wiegand S."/>
            <person name="Jogler C."/>
        </authorList>
    </citation>
    <scope>NUCLEOTIDE SEQUENCE [LARGE SCALE GENOMIC DNA]</scope>
    <source>
        <strain evidence="2 3">NH11</strain>
    </source>
</reference>
<name>A0A1P8WPR3_9PLAN</name>
<dbReference type="EMBL" id="CP017641">
    <property type="protein sequence ID" value="APZ96041.1"/>
    <property type="molecule type" value="Genomic_DNA"/>
</dbReference>
<evidence type="ECO:0000313" key="3">
    <source>
        <dbReference type="Proteomes" id="UP000187735"/>
    </source>
</evidence>
<dbReference type="RefSeq" id="WP_077027116.1">
    <property type="nucleotide sequence ID" value="NZ_CP017641.1"/>
</dbReference>
<evidence type="ECO:0008006" key="4">
    <source>
        <dbReference type="Google" id="ProtNLM"/>
    </source>
</evidence>
<accession>A0A1P8WPR3</accession>
<dbReference type="AlphaFoldDB" id="A0A1P8WPR3"/>
<dbReference type="OrthoDB" id="287810at2"/>
<evidence type="ECO:0000313" key="2">
    <source>
        <dbReference type="EMBL" id="APZ96041.1"/>
    </source>
</evidence>
<dbReference type="PROSITE" id="PS51257">
    <property type="entry name" value="PROKAR_LIPOPROTEIN"/>
    <property type="match status" value="1"/>
</dbReference>
<sequence length="139" mass="14662">MRYSLFTLSVCSLVMSGCGSSEVLPETAPVSGTATINGQPLKSGTVTFHPDGEGNPGFAEIKEDGTFEVTTYELKDGAVLGMHKVTVEVFDSNPDGPPPLPGSEQEESTVPKKYASPETTPLRFEVKPGSNTAPLPMES</sequence>